<dbReference type="InterPro" id="IPR003593">
    <property type="entry name" value="AAA+_ATPase"/>
</dbReference>
<dbReference type="InterPro" id="IPR001270">
    <property type="entry name" value="ClpA/B"/>
</dbReference>
<keyword evidence="5" id="KW-0175">Coiled coil</keyword>
<evidence type="ECO:0000256" key="5">
    <source>
        <dbReference type="SAM" id="Coils"/>
    </source>
</evidence>
<keyword evidence="3" id="KW-0067">ATP-binding</keyword>
<dbReference type="Proteomes" id="UP001195483">
    <property type="component" value="Unassembled WGS sequence"/>
</dbReference>
<evidence type="ECO:0000256" key="1">
    <source>
        <dbReference type="ARBA" id="ARBA00010322"/>
    </source>
</evidence>
<evidence type="ECO:0000256" key="2">
    <source>
        <dbReference type="ARBA" id="ARBA00022741"/>
    </source>
</evidence>
<dbReference type="Gene3D" id="6.10.140.130">
    <property type="match status" value="1"/>
</dbReference>
<comment type="similarity">
    <text evidence="1">Belongs to the AFG1 ATPase family.</text>
</comment>
<organism evidence="7 8">
    <name type="scientific">Potamilus streckersoni</name>
    <dbReference type="NCBI Taxonomy" id="2493646"/>
    <lineage>
        <taxon>Eukaryota</taxon>
        <taxon>Metazoa</taxon>
        <taxon>Spiralia</taxon>
        <taxon>Lophotrochozoa</taxon>
        <taxon>Mollusca</taxon>
        <taxon>Bivalvia</taxon>
        <taxon>Autobranchia</taxon>
        <taxon>Heteroconchia</taxon>
        <taxon>Palaeoheterodonta</taxon>
        <taxon>Unionida</taxon>
        <taxon>Unionoidea</taxon>
        <taxon>Unionidae</taxon>
        <taxon>Ambleminae</taxon>
        <taxon>Lampsilini</taxon>
        <taxon>Potamilus</taxon>
    </lineage>
</organism>
<dbReference type="FunFam" id="3.40.50.300:FF:000025">
    <property type="entry name" value="ATP-dependent Clp protease subunit"/>
    <property type="match status" value="1"/>
</dbReference>
<dbReference type="GO" id="GO:0005737">
    <property type="term" value="C:cytoplasm"/>
    <property type="evidence" value="ECO:0007669"/>
    <property type="project" value="TreeGrafter"/>
</dbReference>
<evidence type="ECO:0000313" key="8">
    <source>
        <dbReference type="Proteomes" id="UP001195483"/>
    </source>
</evidence>
<dbReference type="AlphaFoldDB" id="A0AAE0W994"/>
<dbReference type="SUPFAM" id="SSF52540">
    <property type="entry name" value="P-loop containing nucleoside triphosphate hydrolases"/>
    <property type="match status" value="2"/>
</dbReference>
<dbReference type="PANTHER" id="PTHR11638:SF18">
    <property type="entry name" value="HEAT SHOCK PROTEIN 104"/>
    <property type="match status" value="1"/>
</dbReference>
<evidence type="ECO:0000259" key="6">
    <source>
        <dbReference type="SMART" id="SM00382"/>
    </source>
</evidence>
<dbReference type="GO" id="GO:0016887">
    <property type="term" value="F:ATP hydrolysis activity"/>
    <property type="evidence" value="ECO:0007669"/>
    <property type="project" value="InterPro"/>
</dbReference>
<sequence length="403" mass="45614">MGLQNAVKLFSKTKLLCIDEFELDDPGNTTIAVAFLSQLINKGTAIVTTSNTLPDHLGKGRFAVMSFERELKYLSTSFQTVKIEGHDFRQQNEDIAHILLSHNSTLTLAIMTNIQERITEIDKTLAHLKEKRDSFEAKRQIEKDLISQVRSLKLQIESAKSEAEEAERRGELSKVAELRYGKILDLQKKIDTAKHRLDEEKSKGKTFIKEEITPEDISEIISKMTGIPINKVSTREQEKLLFIEDELHKRVVGQAEAIKLVSNAVKRARAGFSDLEKPIGTFIFLGTTGVGKTELAKSLAEYLFNNQDALIRIDMSEYMESHTVSKFIGAPPGYIGHEEGGQLTELVRRKPFSVILLDEIEKAHPDVLNILLQVMDNGRLTDSKGRTVNFKKHNSYYDKQPRF</sequence>
<dbReference type="SMART" id="SM00382">
    <property type="entry name" value="AAA"/>
    <property type="match status" value="1"/>
</dbReference>
<reference evidence="7" key="2">
    <citation type="journal article" date="2021" name="Genome Biol. Evol.">
        <title>Developing a high-quality reference genome for a parasitic bivalve with doubly uniparental inheritance (Bivalvia: Unionida).</title>
        <authorList>
            <person name="Smith C.H."/>
        </authorList>
    </citation>
    <scope>NUCLEOTIDE SEQUENCE</scope>
    <source>
        <strain evidence="7">CHS0354</strain>
        <tissue evidence="7">Mantle</tissue>
    </source>
</reference>
<evidence type="ECO:0000256" key="4">
    <source>
        <dbReference type="ARBA" id="ARBA00023186"/>
    </source>
</evidence>
<dbReference type="InterPro" id="IPR005654">
    <property type="entry name" value="ATPase_AFG1-like"/>
</dbReference>
<dbReference type="InterPro" id="IPR003959">
    <property type="entry name" value="ATPase_AAA_core"/>
</dbReference>
<dbReference type="PANTHER" id="PTHR11638">
    <property type="entry name" value="ATP-DEPENDENT CLP PROTEASE"/>
    <property type="match status" value="1"/>
</dbReference>
<reference evidence="7" key="3">
    <citation type="submission" date="2023-05" db="EMBL/GenBank/DDBJ databases">
        <authorList>
            <person name="Smith C.H."/>
        </authorList>
    </citation>
    <scope>NUCLEOTIDE SEQUENCE</scope>
    <source>
        <strain evidence="7">CHS0354</strain>
        <tissue evidence="7">Mantle</tissue>
    </source>
</reference>
<feature type="coiled-coil region" evidence="5">
    <location>
        <begin position="111"/>
        <end position="203"/>
    </location>
</feature>
<dbReference type="Pfam" id="PF07724">
    <property type="entry name" value="AAA_2"/>
    <property type="match status" value="1"/>
</dbReference>
<keyword evidence="2" id="KW-0547">Nucleotide-binding</keyword>
<dbReference type="GO" id="GO:0034605">
    <property type="term" value="P:cellular response to heat"/>
    <property type="evidence" value="ECO:0007669"/>
    <property type="project" value="TreeGrafter"/>
</dbReference>
<keyword evidence="8" id="KW-1185">Reference proteome</keyword>
<comment type="caution">
    <text evidence="7">The sequence shown here is derived from an EMBL/GenBank/DDBJ whole genome shotgun (WGS) entry which is preliminary data.</text>
</comment>
<dbReference type="Gene3D" id="3.40.50.300">
    <property type="entry name" value="P-loop containing nucleotide triphosphate hydrolases"/>
    <property type="match status" value="1"/>
</dbReference>
<proteinExistence type="inferred from homology"/>
<protein>
    <recommendedName>
        <fullName evidence="6">AAA+ ATPase domain-containing protein</fullName>
    </recommendedName>
</protein>
<name>A0AAE0W994_9BIVA</name>
<dbReference type="PRINTS" id="PR00300">
    <property type="entry name" value="CLPPROTEASEA"/>
</dbReference>
<keyword evidence="4" id="KW-0143">Chaperone</keyword>
<reference evidence="7" key="1">
    <citation type="journal article" date="2021" name="Genome Biol. Evol.">
        <title>A High-Quality Reference Genome for a Parasitic Bivalve with Doubly Uniparental Inheritance (Bivalvia: Unionida).</title>
        <authorList>
            <person name="Smith C.H."/>
        </authorList>
    </citation>
    <scope>NUCLEOTIDE SEQUENCE</scope>
    <source>
        <strain evidence="7">CHS0354</strain>
    </source>
</reference>
<gene>
    <name evidence="7" type="ORF">CHS0354_000816</name>
</gene>
<evidence type="ECO:0000256" key="3">
    <source>
        <dbReference type="ARBA" id="ARBA00022840"/>
    </source>
</evidence>
<dbReference type="GO" id="GO:0005524">
    <property type="term" value="F:ATP binding"/>
    <property type="evidence" value="ECO:0007669"/>
    <property type="project" value="UniProtKB-KW"/>
</dbReference>
<dbReference type="InterPro" id="IPR027417">
    <property type="entry name" value="P-loop_NTPase"/>
</dbReference>
<dbReference type="Pfam" id="PF03969">
    <property type="entry name" value="AFG1_ATPase"/>
    <property type="match status" value="1"/>
</dbReference>
<dbReference type="InterPro" id="IPR050130">
    <property type="entry name" value="ClpA_ClpB"/>
</dbReference>
<dbReference type="CDD" id="cd19499">
    <property type="entry name" value="RecA-like_ClpB_Hsp104-like"/>
    <property type="match status" value="1"/>
</dbReference>
<accession>A0AAE0W994</accession>
<dbReference type="EMBL" id="JAEAOA010000085">
    <property type="protein sequence ID" value="KAK3605147.1"/>
    <property type="molecule type" value="Genomic_DNA"/>
</dbReference>
<feature type="domain" description="AAA+ ATPase" evidence="6">
    <location>
        <begin position="278"/>
        <end position="398"/>
    </location>
</feature>
<evidence type="ECO:0000313" key="7">
    <source>
        <dbReference type="EMBL" id="KAK3605147.1"/>
    </source>
</evidence>